<dbReference type="GeneID" id="92517768"/>
<dbReference type="OrthoDB" id="6222486at2759"/>
<evidence type="ECO:0000313" key="2">
    <source>
        <dbReference type="EMBL" id="KAG5484531.1"/>
    </source>
</evidence>
<reference evidence="3" key="2">
    <citation type="journal article" date="2021" name="Sci. Data">
        <title>Chromosome-scale genome sequencing, assembly and annotation of six genomes from subfamily Leishmaniinae.</title>
        <authorList>
            <person name="Almutairi H."/>
            <person name="Urbaniak M.D."/>
            <person name="Bates M.D."/>
            <person name="Jariyapan N."/>
            <person name="Kwakye-Nuako G."/>
            <person name="Thomaz Soccol V."/>
            <person name="Al-Salem W.S."/>
            <person name="Dillon R.J."/>
            <person name="Bates P.A."/>
            <person name="Gatherer D."/>
        </authorList>
    </citation>
    <scope>NUCLEOTIDE SEQUENCE [LARGE SCALE GENOMIC DNA]</scope>
</reference>
<protein>
    <submittedName>
        <fullName evidence="2">Uncharacterized protein</fullName>
    </submittedName>
</protein>
<name>A0A836H083_9TRYP</name>
<feature type="region of interest" description="Disordered" evidence="1">
    <location>
        <begin position="1"/>
        <end position="20"/>
    </location>
</feature>
<dbReference type="GO" id="GO:0032299">
    <property type="term" value="C:ribonuclease H2 complex"/>
    <property type="evidence" value="ECO:0007669"/>
    <property type="project" value="InterPro"/>
</dbReference>
<sequence>MPVSVSATAPSRDAPAAPDAQMFHSLPIRTDFEGVTDVCENFTAAMTRGPNDGLWRATFRGRALLGEDVHLPEGYAISLTTIATKESLCPASSASSSPFPSARPTAEADELETSTQVSVEACAPRYMVWEHDKAPTTAAAISQWITLAQLIHTPSE</sequence>
<dbReference type="KEGG" id="lmat:92517768"/>
<gene>
    <name evidence="2" type="ORF">LSCM1_07907</name>
</gene>
<dbReference type="Pfam" id="PF08615">
    <property type="entry name" value="RNase_H2_suC"/>
    <property type="match status" value="1"/>
</dbReference>
<feature type="compositionally biased region" description="Low complexity" evidence="1">
    <location>
        <begin position="93"/>
        <end position="105"/>
    </location>
</feature>
<evidence type="ECO:0000256" key="1">
    <source>
        <dbReference type="SAM" id="MobiDB-lite"/>
    </source>
</evidence>
<dbReference type="Gene3D" id="2.40.128.680">
    <property type="match status" value="1"/>
</dbReference>
<proteinExistence type="predicted"/>
<evidence type="ECO:0000313" key="3">
    <source>
        <dbReference type="Proteomes" id="UP000673552"/>
    </source>
</evidence>
<dbReference type="RefSeq" id="XP_067180469.1">
    <property type="nucleotide sequence ID" value="XM_067325256.1"/>
</dbReference>
<dbReference type="EMBL" id="JAFEUZ010000012">
    <property type="protein sequence ID" value="KAG5484531.1"/>
    <property type="molecule type" value="Genomic_DNA"/>
</dbReference>
<organism evidence="2 3">
    <name type="scientific">Leishmania martiniquensis</name>
    <dbReference type="NCBI Taxonomy" id="1580590"/>
    <lineage>
        <taxon>Eukaryota</taxon>
        <taxon>Discoba</taxon>
        <taxon>Euglenozoa</taxon>
        <taxon>Kinetoplastea</taxon>
        <taxon>Metakinetoplastina</taxon>
        <taxon>Trypanosomatida</taxon>
        <taxon>Trypanosomatidae</taxon>
        <taxon>Leishmaniinae</taxon>
        <taxon>Leishmania</taxon>
    </lineage>
</organism>
<dbReference type="InterPro" id="IPR013924">
    <property type="entry name" value="RNase_H2_suC"/>
</dbReference>
<dbReference type="Proteomes" id="UP000673552">
    <property type="component" value="Unassembled WGS sequence"/>
</dbReference>
<feature type="region of interest" description="Disordered" evidence="1">
    <location>
        <begin position="93"/>
        <end position="113"/>
    </location>
</feature>
<keyword evidence="3" id="KW-1185">Reference proteome</keyword>
<dbReference type="AlphaFoldDB" id="A0A836H083"/>
<accession>A0A836H083</accession>
<comment type="caution">
    <text evidence="2">The sequence shown here is derived from an EMBL/GenBank/DDBJ whole genome shotgun (WGS) entry which is preliminary data.</text>
</comment>
<reference evidence="3" key="1">
    <citation type="journal article" date="2021" name="Microbiol. Resour. Announc.">
        <title>LGAAP: Leishmaniinae Genome Assembly and Annotation Pipeline.</title>
        <authorList>
            <person name="Almutairi H."/>
            <person name="Urbaniak M.D."/>
            <person name="Bates M.D."/>
            <person name="Jariyapan N."/>
            <person name="Kwakye-Nuako G."/>
            <person name="Thomaz-Soccol V."/>
            <person name="Al-Salem W.S."/>
            <person name="Dillon R.J."/>
            <person name="Bates P.A."/>
            <person name="Gatherer D."/>
        </authorList>
    </citation>
    <scope>NUCLEOTIDE SEQUENCE [LARGE SCALE GENOMIC DNA]</scope>
</reference>
<dbReference type="GO" id="GO:0006401">
    <property type="term" value="P:RNA catabolic process"/>
    <property type="evidence" value="ECO:0007669"/>
    <property type="project" value="InterPro"/>
</dbReference>